<sequence length="228" mass="25847">MDPLNEVAPIIKLTFSLPETFKAPADGENETVVEVHADNGDAPIRIKEWRFPAITDGQWDFAFEHRLAGIGVRYRINVQLFRDRQPLLVKQDHIVIVNRAPHRQTVHLSPVGYLHVNVQEPEAVAPQEAVTISLHEPGSPDVELVRVTQDEQSARSFYLRYDPRQLVPGRQYALSGIENRYHQRIAVYPGLAELVPPASAARSVEWPSIIRRLAAPLRLFTDVTAKFR</sequence>
<evidence type="ECO:0000313" key="1">
    <source>
        <dbReference type="EMBL" id="MBV4460081.1"/>
    </source>
</evidence>
<dbReference type="Proteomes" id="UP000765224">
    <property type="component" value="Unassembled WGS sequence"/>
</dbReference>
<dbReference type="EMBL" id="JAHSTS010000002">
    <property type="protein sequence ID" value="MBV4460081.1"/>
    <property type="molecule type" value="Genomic_DNA"/>
</dbReference>
<reference evidence="1 2" key="1">
    <citation type="submission" date="2021-06" db="EMBL/GenBank/DDBJ databases">
        <title>Updating the genus Pseudomonas: Description of 43 new species and partition of the Pseudomonas putida group.</title>
        <authorList>
            <person name="Girard L."/>
            <person name="Lood C."/>
            <person name="Vandamme P."/>
            <person name="Rokni-Zadeh H."/>
            <person name="Van Noort V."/>
            <person name="Hofte M."/>
            <person name="Lavigne R."/>
            <person name="De Mot R."/>
        </authorList>
    </citation>
    <scope>NUCLEOTIDE SEQUENCE [LARGE SCALE GENOMIC DNA]</scope>
    <source>
        <strain evidence="1 2">COR58</strain>
    </source>
</reference>
<proteinExistence type="predicted"/>
<gene>
    <name evidence="1" type="ORF">KVG96_19170</name>
</gene>
<dbReference type="RefSeq" id="WP_217893472.1">
    <property type="nucleotide sequence ID" value="NZ_JAHSTS010000002.1"/>
</dbReference>
<comment type="caution">
    <text evidence="1">The sequence shown here is derived from an EMBL/GenBank/DDBJ whole genome shotgun (WGS) entry which is preliminary data.</text>
</comment>
<evidence type="ECO:0000313" key="2">
    <source>
        <dbReference type="Proteomes" id="UP000765224"/>
    </source>
</evidence>
<protein>
    <submittedName>
        <fullName evidence="1">Uncharacterized protein</fullName>
    </submittedName>
</protein>
<organism evidence="1 2">
    <name type="scientific">Pseudomonas ekonensis</name>
    <dbReference type="NCBI Taxonomy" id="2842353"/>
    <lineage>
        <taxon>Bacteria</taxon>
        <taxon>Pseudomonadati</taxon>
        <taxon>Pseudomonadota</taxon>
        <taxon>Gammaproteobacteria</taxon>
        <taxon>Pseudomonadales</taxon>
        <taxon>Pseudomonadaceae</taxon>
        <taxon>Pseudomonas</taxon>
    </lineage>
</organism>
<keyword evidence="2" id="KW-1185">Reference proteome</keyword>
<accession>A0ABS6PHX6</accession>
<name>A0ABS6PHX6_9PSED</name>